<gene>
    <name evidence="4" type="primary">LOC113216544</name>
</gene>
<sequence length="520" mass="59234">MLEVKEDLAAFFCCPVTDVALDTSVVEIDDSLPLAGAGVESHDVRLRIRVSRRPKPFLGGFRDSRSGTEFHHAESQTGPPARDTSDRVSRDAQTVRTRRRRVHTPHEKATQVPRPGLYIPGMPEHVLMADPGRYVPADEALERQRDLEDRVRTIQRYYRAYLRRRVPPAREDGEDEEAEEGEEGEEGEEVEEEQKLADEEEEQERRDQALVLAASTPSGYPRSSRDFDTLYALVERWRQAETRRLQASCSEAARRAMLGEVLEREMTLLNAIERHRQVVAGERARDRERRFLERCAEPLVFEGSNGEPIQVETLEVARAKELQAAYLSLTQQAPKAERLEFLVALMESLKEVGLERAEELRRLIGRECTMMARGLDAGLEPLRRHIALLFAELVKCPEVNPEATKHLRASRVLLDMWLGRSALTEDEAAGLWGLRLPRWRARQEWSPWNCVLLTAAQARAHAHLGDLDVEDVYAPALVDTVRRRHLQARRVFARLMQSERTLRAEATPLLEMTASDLGAS</sequence>
<name>A0A9C6X2M7_FRAOC</name>
<dbReference type="PANTHER" id="PTHR21074:SF0">
    <property type="entry name" value="IQ AND UBIQUITIN-LIKE DOMAIN-CONTAINING PROTEIN"/>
    <property type="match status" value="1"/>
</dbReference>
<evidence type="ECO:0000313" key="3">
    <source>
        <dbReference type="Proteomes" id="UP000504606"/>
    </source>
</evidence>
<evidence type="ECO:0000256" key="1">
    <source>
        <dbReference type="SAM" id="MobiDB-lite"/>
    </source>
</evidence>
<dbReference type="RefSeq" id="XP_052128048.1">
    <property type="nucleotide sequence ID" value="XM_052272088.1"/>
</dbReference>
<evidence type="ECO:0000259" key="2">
    <source>
        <dbReference type="Pfam" id="PF25805"/>
    </source>
</evidence>
<dbReference type="InterPro" id="IPR057887">
    <property type="entry name" value="IQUB_helical"/>
</dbReference>
<dbReference type="AlphaFoldDB" id="A0A9C6X2M7"/>
<dbReference type="GO" id="GO:0030317">
    <property type="term" value="P:flagellated sperm motility"/>
    <property type="evidence" value="ECO:0007669"/>
    <property type="project" value="TreeGrafter"/>
</dbReference>
<dbReference type="GO" id="GO:0060271">
    <property type="term" value="P:cilium assembly"/>
    <property type="evidence" value="ECO:0007669"/>
    <property type="project" value="TreeGrafter"/>
</dbReference>
<evidence type="ECO:0000313" key="4">
    <source>
        <dbReference type="RefSeq" id="XP_052128048.1"/>
    </source>
</evidence>
<feature type="domain" description="IQ motif and ubiquitin-like" evidence="2">
    <location>
        <begin position="283"/>
        <end position="410"/>
    </location>
</feature>
<dbReference type="KEGG" id="foc:113216544"/>
<dbReference type="GeneID" id="113216544"/>
<feature type="compositionally biased region" description="Acidic residues" evidence="1">
    <location>
        <begin position="172"/>
        <end position="192"/>
    </location>
</feature>
<feature type="region of interest" description="Disordered" evidence="1">
    <location>
        <begin position="168"/>
        <end position="206"/>
    </location>
</feature>
<dbReference type="InterPro" id="IPR037695">
    <property type="entry name" value="IQUB"/>
</dbReference>
<feature type="compositionally biased region" description="Basic and acidic residues" evidence="1">
    <location>
        <begin position="193"/>
        <end position="206"/>
    </location>
</feature>
<feature type="compositionally biased region" description="Basic and acidic residues" evidence="1">
    <location>
        <begin position="62"/>
        <end position="74"/>
    </location>
</feature>
<feature type="region of interest" description="Disordered" evidence="1">
    <location>
        <begin position="57"/>
        <end position="118"/>
    </location>
</feature>
<dbReference type="GO" id="GO:0001669">
    <property type="term" value="C:acrosomal vesicle"/>
    <property type="evidence" value="ECO:0007669"/>
    <property type="project" value="TreeGrafter"/>
</dbReference>
<accession>A0A9C6X2M7</accession>
<dbReference type="GO" id="GO:0031514">
    <property type="term" value="C:motile cilium"/>
    <property type="evidence" value="ECO:0007669"/>
    <property type="project" value="TreeGrafter"/>
</dbReference>
<keyword evidence="3" id="KW-1185">Reference proteome</keyword>
<proteinExistence type="predicted"/>
<dbReference type="PANTHER" id="PTHR21074">
    <property type="entry name" value="IQ AND UBIQUITIN-LIKE DOMAIN-CONTAINING PROTEIN"/>
    <property type="match status" value="1"/>
</dbReference>
<protein>
    <submittedName>
        <fullName evidence="4">IQ and ubiquitin-like domain-containing protein</fullName>
    </submittedName>
</protein>
<organism evidence="3 4">
    <name type="scientific">Frankliniella occidentalis</name>
    <name type="common">Western flower thrips</name>
    <name type="synonym">Euthrips occidentalis</name>
    <dbReference type="NCBI Taxonomy" id="133901"/>
    <lineage>
        <taxon>Eukaryota</taxon>
        <taxon>Metazoa</taxon>
        <taxon>Ecdysozoa</taxon>
        <taxon>Arthropoda</taxon>
        <taxon>Hexapoda</taxon>
        <taxon>Insecta</taxon>
        <taxon>Pterygota</taxon>
        <taxon>Neoptera</taxon>
        <taxon>Paraneoptera</taxon>
        <taxon>Thysanoptera</taxon>
        <taxon>Terebrantia</taxon>
        <taxon>Thripoidea</taxon>
        <taxon>Thripidae</taxon>
        <taxon>Frankliniella</taxon>
    </lineage>
</organism>
<dbReference type="OrthoDB" id="10265862at2759"/>
<reference evidence="4" key="1">
    <citation type="submission" date="2025-08" db="UniProtKB">
        <authorList>
            <consortium name="RefSeq"/>
        </authorList>
    </citation>
    <scope>IDENTIFICATION</scope>
    <source>
        <tissue evidence="4">Whole organism</tissue>
    </source>
</reference>
<dbReference type="Pfam" id="PF25805">
    <property type="entry name" value="IQUB"/>
    <property type="match status" value="1"/>
</dbReference>
<dbReference type="Proteomes" id="UP000504606">
    <property type="component" value="Unplaced"/>
</dbReference>